<keyword evidence="3" id="KW-1185">Reference proteome</keyword>
<comment type="caution">
    <text evidence="2">The sequence shown here is derived from an EMBL/GenBank/DDBJ whole genome shotgun (WGS) entry which is preliminary data.</text>
</comment>
<protein>
    <recommendedName>
        <fullName evidence="4">Placenta-specific protein 9</fullName>
    </recommendedName>
</protein>
<dbReference type="EMBL" id="CYRY02006755">
    <property type="protein sequence ID" value="VCW74135.1"/>
    <property type="molecule type" value="Genomic_DNA"/>
</dbReference>
<feature type="non-terminal residue" evidence="2">
    <location>
        <position position="267"/>
    </location>
</feature>
<dbReference type="Proteomes" id="UP000269945">
    <property type="component" value="Unassembled WGS sequence"/>
</dbReference>
<dbReference type="PANTHER" id="PTHR37355:SF1">
    <property type="entry name" value="PLACENTA-SPECIFIC PROTEIN 9"/>
    <property type="match status" value="1"/>
</dbReference>
<reference evidence="2 3" key="1">
    <citation type="submission" date="2018-10" db="EMBL/GenBank/DDBJ databases">
        <authorList>
            <person name="Ekblom R."/>
            <person name="Jareborg N."/>
        </authorList>
    </citation>
    <scope>NUCLEOTIDE SEQUENCE [LARGE SCALE GENOMIC DNA]</scope>
    <source>
        <tissue evidence="2">Muscle</tissue>
    </source>
</reference>
<dbReference type="PANTHER" id="PTHR37355">
    <property type="entry name" value="PLACENTA-SPECIFIC PROTEIN 9"/>
    <property type="match status" value="1"/>
</dbReference>
<feature type="region of interest" description="Disordered" evidence="1">
    <location>
        <begin position="185"/>
        <end position="204"/>
    </location>
</feature>
<feature type="region of interest" description="Disordered" evidence="1">
    <location>
        <begin position="231"/>
        <end position="267"/>
    </location>
</feature>
<dbReference type="InterPro" id="IPR027941">
    <property type="entry name" value="PLAC9"/>
</dbReference>
<evidence type="ECO:0000256" key="1">
    <source>
        <dbReference type="SAM" id="MobiDB-lite"/>
    </source>
</evidence>
<gene>
    <name evidence="2" type="ORF">BN2614_LOCUS5</name>
</gene>
<evidence type="ECO:0000313" key="3">
    <source>
        <dbReference type="Proteomes" id="UP000269945"/>
    </source>
</evidence>
<name>A0A9X9LL22_GULGU</name>
<accession>A0A9X9LL22</accession>
<evidence type="ECO:0008006" key="4">
    <source>
        <dbReference type="Google" id="ProtNLM"/>
    </source>
</evidence>
<organism evidence="2 3">
    <name type="scientific">Gulo gulo</name>
    <name type="common">Wolverine</name>
    <name type="synonym">Gluton</name>
    <dbReference type="NCBI Taxonomy" id="48420"/>
    <lineage>
        <taxon>Eukaryota</taxon>
        <taxon>Metazoa</taxon>
        <taxon>Chordata</taxon>
        <taxon>Craniata</taxon>
        <taxon>Vertebrata</taxon>
        <taxon>Euteleostomi</taxon>
        <taxon>Mammalia</taxon>
        <taxon>Eutheria</taxon>
        <taxon>Laurasiatheria</taxon>
        <taxon>Carnivora</taxon>
        <taxon>Caniformia</taxon>
        <taxon>Musteloidea</taxon>
        <taxon>Mustelidae</taxon>
        <taxon>Guloninae</taxon>
        <taxon>Gulo</taxon>
    </lineage>
</organism>
<sequence>CLAGVSAVLGYGDEACFPTAAEPFVPSRGEPAWNTGCDRHMAVHDRLDVIEETVEKTVEHLETELKGLLGQLEELAWNLPPGPSGPTPDLLGDGEWLGWQRTAWAGDAAWTSWERAWRLLQRSWGASPNSPCLFSALSPAWGRCSLAPWSGLLEELAQFTWGPRSSALDAEFLPPPRAIRRAQNSCTPLRSHARPPSWVTTDPSDGVSERVAPCSFAVPCVPWHRSSVDWEGRGGERRAGGLQHSSAAPSLSDRFGAPEPELPSSWK</sequence>
<evidence type="ECO:0000313" key="2">
    <source>
        <dbReference type="EMBL" id="VCW74135.1"/>
    </source>
</evidence>
<dbReference type="Pfam" id="PF15205">
    <property type="entry name" value="PLAC9"/>
    <property type="match status" value="1"/>
</dbReference>
<proteinExistence type="predicted"/>
<dbReference type="AlphaFoldDB" id="A0A9X9LL22"/>